<evidence type="ECO:0000256" key="4">
    <source>
        <dbReference type="ARBA" id="ARBA00022801"/>
    </source>
</evidence>
<keyword evidence="5" id="KW-0190">Covalent protein-DNA linkage</keyword>
<keyword evidence="6" id="KW-0238">DNA-binding</keyword>
<dbReference type="Proteomes" id="UP000251211">
    <property type="component" value="Unassembled WGS sequence"/>
</dbReference>
<keyword evidence="4 8" id="KW-0378">Hydrolase</keyword>
<sequence length="273" mass="29852">MSPGGVGGVSRVSVVRATLVGMCGRYATTANPATLAADLDAIDEAGEEESPPDYNVAPTTQVLTVVDRHDARRIRRMRWGLVPSWTKELGKGPVLFNARADSVDTKPAFRNAFKYKRCLVPMDGWYEWQTEVDAAAAGKKPGKAKKIPYYMSPEDGSRLYMAGLWSVWHDPAVEDSPPVLSCSIITVDSAAQLENVHDRMPLVMPRDRWTAWLDPEHPASTDLLAVSPDAIADITVRRVSTLVNSVKNNGPELLDPDAAGRDEEQVGEQISLL</sequence>
<dbReference type="GO" id="GO:0003697">
    <property type="term" value="F:single-stranded DNA binding"/>
    <property type="evidence" value="ECO:0007669"/>
    <property type="project" value="InterPro"/>
</dbReference>
<dbReference type="PANTHER" id="PTHR13604:SF0">
    <property type="entry name" value="ABASIC SITE PROCESSING PROTEIN HMCES"/>
    <property type="match status" value="1"/>
</dbReference>
<dbReference type="AlphaFoldDB" id="A0AB38FA58"/>
<dbReference type="EMBL" id="UAUI01000005">
    <property type="protein sequence ID" value="SPZ38454.1"/>
    <property type="molecule type" value="Genomic_DNA"/>
</dbReference>
<organism evidence="10 11">
    <name type="scientific">Rhodococcus wratislaviensis</name>
    <name type="common">Tsukamurella wratislaviensis</name>
    <dbReference type="NCBI Taxonomy" id="44752"/>
    <lineage>
        <taxon>Bacteria</taxon>
        <taxon>Bacillati</taxon>
        <taxon>Actinomycetota</taxon>
        <taxon>Actinomycetes</taxon>
        <taxon>Mycobacteriales</taxon>
        <taxon>Nocardiaceae</taxon>
        <taxon>Rhodococcus</taxon>
    </lineage>
</organism>
<reference evidence="10 11" key="1">
    <citation type="submission" date="2018-06" db="EMBL/GenBank/DDBJ databases">
        <authorList>
            <consortium name="Pathogen Informatics"/>
            <person name="Doyle S."/>
        </authorList>
    </citation>
    <scope>NUCLEOTIDE SEQUENCE [LARGE SCALE GENOMIC DNA]</scope>
    <source>
        <strain evidence="10 11">NCTC13229</strain>
    </source>
</reference>
<gene>
    <name evidence="10" type="primary">yedK</name>
    <name evidence="10" type="ORF">NCTC13229_01922</name>
</gene>
<evidence type="ECO:0000256" key="8">
    <source>
        <dbReference type="RuleBase" id="RU364100"/>
    </source>
</evidence>
<dbReference type="EC" id="3.4.-.-" evidence="8"/>
<evidence type="ECO:0000256" key="7">
    <source>
        <dbReference type="ARBA" id="ARBA00023239"/>
    </source>
</evidence>
<evidence type="ECO:0000256" key="2">
    <source>
        <dbReference type="ARBA" id="ARBA00022670"/>
    </source>
</evidence>
<dbReference type="GO" id="GO:0016829">
    <property type="term" value="F:lyase activity"/>
    <property type="evidence" value="ECO:0007669"/>
    <property type="project" value="UniProtKB-KW"/>
</dbReference>
<dbReference type="GO" id="GO:0006508">
    <property type="term" value="P:proteolysis"/>
    <property type="evidence" value="ECO:0007669"/>
    <property type="project" value="UniProtKB-KW"/>
</dbReference>
<keyword evidence="2 8" id="KW-0645">Protease</keyword>
<dbReference type="SUPFAM" id="SSF143081">
    <property type="entry name" value="BB1717-like"/>
    <property type="match status" value="1"/>
</dbReference>
<evidence type="ECO:0000313" key="11">
    <source>
        <dbReference type="Proteomes" id="UP000251211"/>
    </source>
</evidence>
<evidence type="ECO:0000256" key="5">
    <source>
        <dbReference type="ARBA" id="ARBA00023124"/>
    </source>
</evidence>
<proteinExistence type="inferred from homology"/>
<dbReference type="PANTHER" id="PTHR13604">
    <property type="entry name" value="DC12-RELATED"/>
    <property type="match status" value="1"/>
</dbReference>
<dbReference type="GO" id="GO:0106300">
    <property type="term" value="P:protein-DNA covalent cross-linking repair"/>
    <property type="evidence" value="ECO:0007669"/>
    <property type="project" value="InterPro"/>
</dbReference>
<keyword evidence="3" id="KW-0227">DNA damage</keyword>
<evidence type="ECO:0000256" key="6">
    <source>
        <dbReference type="ARBA" id="ARBA00023125"/>
    </source>
</evidence>
<name>A0AB38FA58_RHOWR</name>
<accession>A0AB38FA58</accession>
<dbReference type="InterPro" id="IPR036590">
    <property type="entry name" value="SRAP-like"/>
</dbReference>
<evidence type="ECO:0000313" key="10">
    <source>
        <dbReference type="EMBL" id="SPZ38454.1"/>
    </source>
</evidence>
<evidence type="ECO:0000256" key="1">
    <source>
        <dbReference type="ARBA" id="ARBA00008136"/>
    </source>
</evidence>
<dbReference type="GO" id="GO:0008233">
    <property type="term" value="F:peptidase activity"/>
    <property type="evidence" value="ECO:0007669"/>
    <property type="project" value="UniProtKB-KW"/>
</dbReference>
<comment type="similarity">
    <text evidence="1 8">Belongs to the SOS response-associated peptidase family.</text>
</comment>
<evidence type="ECO:0000256" key="9">
    <source>
        <dbReference type="SAM" id="MobiDB-lite"/>
    </source>
</evidence>
<evidence type="ECO:0000256" key="3">
    <source>
        <dbReference type="ARBA" id="ARBA00022763"/>
    </source>
</evidence>
<comment type="caution">
    <text evidence="10">The sequence shown here is derived from an EMBL/GenBank/DDBJ whole genome shotgun (WGS) entry which is preliminary data.</text>
</comment>
<dbReference type="Pfam" id="PF02586">
    <property type="entry name" value="SRAP"/>
    <property type="match status" value="1"/>
</dbReference>
<keyword evidence="7" id="KW-0456">Lyase</keyword>
<dbReference type="InterPro" id="IPR003738">
    <property type="entry name" value="SRAP"/>
</dbReference>
<feature type="region of interest" description="Disordered" evidence="9">
    <location>
        <begin position="253"/>
        <end position="273"/>
    </location>
</feature>
<protein>
    <recommendedName>
        <fullName evidence="8">Abasic site processing protein</fullName>
        <ecNumber evidence="8">3.4.-.-</ecNumber>
    </recommendedName>
</protein>
<dbReference type="Gene3D" id="3.90.1680.10">
    <property type="entry name" value="SOS response associated peptidase-like"/>
    <property type="match status" value="1"/>
</dbReference>